<dbReference type="EMBL" id="JBHSAW010000007">
    <property type="protein sequence ID" value="MFC4096430.1"/>
    <property type="molecule type" value="Genomic_DNA"/>
</dbReference>
<organism evidence="1 2">
    <name type="scientific">Euzebyella saccharophila</name>
    <dbReference type="NCBI Taxonomy" id="679664"/>
    <lineage>
        <taxon>Bacteria</taxon>
        <taxon>Pseudomonadati</taxon>
        <taxon>Bacteroidota</taxon>
        <taxon>Flavobacteriia</taxon>
        <taxon>Flavobacteriales</taxon>
        <taxon>Flavobacteriaceae</taxon>
        <taxon>Euzebyella</taxon>
    </lineage>
</organism>
<evidence type="ECO:0000313" key="2">
    <source>
        <dbReference type="Proteomes" id="UP001595814"/>
    </source>
</evidence>
<evidence type="ECO:0000313" key="1">
    <source>
        <dbReference type="EMBL" id="MFC4096430.1"/>
    </source>
</evidence>
<protein>
    <recommendedName>
        <fullName evidence="3">Lipoprotein</fullName>
    </recommendedName>
</protein>
<dbReference type="Proteomes" id="UP001595814">
    <property type="component" value="Unassembled WGS sequence"/>
</dbReference>
<evidence type="ECO:0008006" key="3">
    <source>
        <dbReference type="Google" id="ProtNLM"/>
    </source>
</evidence>
<proteinExistence type="predicted"/>
<comment type="caution">
    <text evidence="1">The sequence shown here is derived from an EMBL/GenBank/DDBJ whole genome shotgun (WGS) entry which is preliminary data.</text>
</comment>
<reference evidence="2" key="1">
    <citation type="journal article" date="2019" name="Int. J. Syst. Evol. Microbiol.">
        <title>The Global Catalogue of Microorganisms (GCM) 10K type strain sequencing project: providing services to taxonomists for standard genome sequencing and annotation.</title>
        <authorList>
            <consortium name="The Broad Institute Genomics Platform"/>
            <consortium name="The Broad Institute Genome Sequencing Center for Infectious Disease"/>
            <person name="Wu L."/>
            <person name="Ma J."/>
        </authorList>
    </citation>
    <scope>NUCLEOTIDE SEQUENCE [LARGE SCALE GENOMIC DNA]</scope>
    <source>
        <strain evidence="2">CECT 7477</strain>
    </source>
</reference>
<dbReference type="RefSeq" id="WP_380081211.1">
    <property type="nucleotide sequence ID" value="NZ_JBHSAW010000007.1"/>
</dbReference>
<name>A0ABV8JXE5_9FLAO</name>
<sequence>MSLSFLIGCNNQEEKNNGFEWNVEKEKVHNQNRNDSTKISKKNWKADIGNINLNGKPLVNGVFPVPDYDLTDSTFVGLGNSGEWKGIKLEDKTIIYHSLYVTKCDVNKRFIPEKSNEVFFTIVGLTDSVDTKKFTHTRVNVTSRNHPHFTGQGSIRTKSSKIDFIAFLTADRNEYAIVNMRLFDLRVGRIVLIAPQKDGTFRSLQLESPILSSEEIDIHITELLKDKKVVDFFTQSGNI</sequence>
<gene>
    <name evidence="1" type="ORF">ACFOUT_11140</name>
</gene>
<keyword evidence="2" id="KW-1185">Reference proteome</keyword>
<accession>A0ABV8JXE5</accession>